<dbReference type="InterPro" id="IPR052346">
    <property type="entry name" value="O-mannosyl-transferase_TMTC"/>
</dbReference>
<feature type="repeat" description="TPR" evidence="3">
    <location>
        <begin position="316"/>
        <end position="349"/>
    </location>
</feature>
<dbReference type="SMART" id="SM00028">
    <property type="entry name" value="TPR"/>
    <property type="match status" value="5"/>
</dbReference>
<dbReference type="Proteomes" id="UP000274131">
    <property type="component" value="Unassembled WGS sequence"/>
</dbReference>
<proteinExistence type="predicted"/>
<dbReference type="OrthoDB" id="19588at2759"/>
<dbReference type="EMBL" id="UXUI01009241">
    <property type="protein sequence ID" value="VDD93315.1"/>
    <property type="molecule type" value="Genomic_DNA"/>
</dbReference>
<feature type="transmembrane region" description="Helical" evidence="4">
    <location>
        <begin position="190"/>
        <end position="210"/>
    </location>
</feature>
<gene>
    <name evidence="5" type="ORF">EVEC_LOCUS8066</name>
</gene>
<keyword evidence="1" id="KW-0677">Repeat</keyword>
<dbReference type="PROSITE" id="PS50005">
    <property type="entry name" value="TPR"/>
    <property type="match status" value="4"/>
</dbReference>
<dbReference type="Gene3D" id="1.25.40.10">
    <property type="entry name" value="Tetratricopeptide repeat domain"/>
    <property type="match status" value="1"/>
</dbReference>
<feature type="repeat" description="TPR" evidence="3">
    <location>
        <begin position="418"/>
        <end position="451"/>
    </location>
</feature>
<evidence type="ECO:0000313" key="5">
    <source>
        <dbReference type="EMBL" id="VDD93315.1"/>
    </source>
</evidence>
<dbReference type="STRING" id="51028.A0A0N4VDA8"/>
<dbReference type="AlphaFoldDB" id="A0A0N4VDA8"/>
<feature type="transmembrane region" description="Helical" evidence="4">
    <location>
        <begin position="275"/>
        <end position="292"/>
    </location>
</feature>
<dbReference type="PANTHER" id="PTHR44227">
    <property type="match status" value="1"/>
</dbReference>
<keyword evidence="4" id="KW-0812">Transmembrane</keyword>
<feature type="transmembrane region" description="Helical" evidence="4">
    <location>
        <begin position="217"/>
        <end position="241"/>
    </location>
</feature>
<reference evidence="7" key="1">
    <citation type="submission" date="2017-02" db="UniProtKB">
        <authorList>
            <consortium name="WormBaseParasite"/>
        </authorList>
    </citation>
    <scope>IDENTIFICATION</scope>
</reference>
<keyword evidence="2 3" id="KW-0802">TPR repeat</keyword>
<feature type="repeat" description="TPR" evidence="3">
    <location>
        <begin position="486"/>
        <end position="519"/>
    </location>
</feature>
<dbReference type="WBParaSite" id="EVEC_0000858201-mRNA-1">
    <property type="protein sequence ID" value="EVEC_0000858201-mRNA-1"/>
    <property type="gene ID" value="EVEC_0000858201"/>
</dbReference>
<name>A0A0N4VDA8_ENTVE</name>
<keyword evidence="4" id="KW-1133">Transmembrane helix</keyword>
<accession>A0A0N4VDA8</accession>
<dbReference type="GO" id="GO:0030968">
    <property type="term" value="P:endoplasmic reticulum unfolded protein response"/>
    <property type="evidence" value="ECO:0007669"/>
    <property type="project" value="TreeGrafter"/>
</dbReference>
<dbReference type="PANTHER" id="PTHR44227:SF3">
    <property type="entry name" value="PROTEIN O-MANNOSYL-TRANSFERASE TMTC4"/>
    <property type="match status" value="1"/>
</dbReference>
<feature type="transmembrane region" description="Helical" evidence="4">
    <location>
        <begin position="74"/>
        <end position="94"/>
    </location>
</feature>
<feature type="transmembrane region" description="Helical" evidence="4">
    <location>
        <begin position="247"/>
        <end position="263"/>
    </location>
</feature>
<feature type="repeat" description="TPR" evidence="3">
    <location>
        <begin position="384"/>
        <end position="417"/>
    </location>
</feature>
<dbReference type="GO" id="GO:0000030">
    <property type="term" value="F:mannosyltransferase activity"/>
    <property type="evidence" value="ECO:0007669"/>
    <property type="project" value="TreeGrafter"/>
</dbReference>
<dbReference type="Pfam" id="PF13424">
    <property type="entry name" value="TPR_12"/>
    <property type="match status" value="1"/>
</dbReference>
<evidence type="ECO:0000256" key="1">
    <source>
        <dbReference type="ARBA" id="ARBA00022737"/>
    </source>
</evidence>
<dbReference type="GO" id="GO:0035269">
    <property type="term" value="P:protein O-linked glycosylation via mannose"/>
    <property type="evidence" value="ECO:0007669"/>
    <property type="project" value="TreeGrafter"/>
</dbReference>
<dbReference type="GO" id="GO:0005783">
    <property type="term" value="C:endoplasmic reticulum"/>
    <property type="evidence" value="ECO:0007669"/>
    <property type="project" value="TreeGrafter"/>
</dbReference>
<feature type="transmembrane region" description="Helical" evidence="4">
    <location>
        <begin position="138"/>
        <end position="155"/>
    </location>
</feature>
<evidence type="ECO:0000313" key="7">
    <source>
        <dbReference type="WBParaSite" id="EVEC_0000858201-mRNA-1"/>
    </source>
</evidence>
<dbReference type="InterPro" id="IPR011990">
    <property type="entry name" value="TPR-like_helical_dom_sf"/>
</dbReference>
<dbReference type="InterPro" id="IPR019734">
    <property type="entry name" value="TPR_rpt"/>
</dbReference>
<keyword evidence="4" id="KW-0472">Membrane</keyword>
<evidence type="ECO:0000256" key="2">
    <source>
        <dbReference type="ARBA" id="ARBA00022803"/>
    </source>
</evidence>
<dbReference type="SUPFAM" id="SSF48452">
    <property type="entry name" value="TPR-like"/>
    <property type="match status" value="1"/>
</dbReference>
<reference evidence="5 6" key="2">
    <citation type="submission" date="2018-10" db="EMBL/GenBank/DDBJ databases">
        <authorList>
            <consortium name="Pathogen Informatics"/>
        </authorList>
    </citation>
    <scope>NUCLEOTIDE SEQUENCE [LARGE SCALE GENOMIC DNA]</scope>
</reference>
<organism evidence="7">
    <name type="scientific">Enterobius vermicularis</name>
    <name type="common">Human pinworm</name>
    <dbReference type="NCBI Taxonomy" id="51028"/>
    <lineage>
        <taxon>Eukaryota</taxon>
        <taxon>Metazoa</taxon>
        <taxon>Ecdysozoa</taxon>
        <taxon>Nematoda</taxon>
        <taxon>Chromadorea</taxon>
        <taxon>Rhabditida</taxon>
        <taxon>Spirurina</taxon>
        <taxon>Oxyuridomorpha</taxon>
        <taxon>Oxyuroidea</taxon>
        <taxon>Oxyuridae</taxon>
        <taxon>Enterobius</taxon>
    </lineage>
</organism>
<evidence type="ECO:0000256" key="4">
    <source>
        <dbReference type="SAM" id="Phobius"/>
    </source>
</evidence>
<sequence length="539" mass="61359">MQNTTSDYDGDFVFDDQPAILTNKVIRESKKFSDFFIHDFWGQPIRLPQSHKSFRPLTTITFAFNYALFGLSSISYHVVNIALHSLVTLLVFWWSKKVLLLLDDVTRIDVPFLCATMFAIHPIHTEAKLFWNRCGFRLSLLTLSVICLITVRLFINGFHAPSFSNLDNPTAFHPIPSIRVGFYCSLSPNFRLYITVACTITLCTLLVWAVKNLKFRLELFAISITAVSFLPASSILLTVGFVVAERVLYLPSLGFCLFSSLLYHRLLKNKKYEDLMHLLAMVVLALAVVKCMKRSSEWRTEFTLYSSGLEVCPNNAKIYYNLGKLFANSRDWDAAKINYQNAVKLEPNYSFALNNLANVNLQERKFKTAEGLLKKCLKLEPKFSTAWMNLGIAYMGQKQFTKAESSFAKALKIRPYYADCLYNVGNLYLQQGRKLEALSAWKNVTRLNQKHKHAWINLLILLDELGDCNKVIDLADNVLAVLPHSAPVHSQIGTCYGKLGFFLKAQQHLLKAVKLQPQQQIHLSNLGMLMNALSSFFLV</sequence>
<evidence type="ECO:0000256" key="3">
    <source>
        <dbReference type="PROSITE-ProRule" id="PRU00339"/>
    </source>
</evidence>
<dbReference type="PROSITE" id="PS50293">
    <property type="entry name" value="TPR_REGION"/>
    <property type="match status" value="1"/>
</dbReference>
<dbReference type="Pfam" id="PF13181">
    <property type="entry name" value="TPR_8"/>
    <property type="match status" value="1"/>
</dbReference>
<evidence type="ECO:0000313" key="6">
    <source>
        <dbReference type="Proteomes" id="UP000274131"/>
    </source>
</evidence>
<protein>
    <submittedName>
        <fullName evidence="7">TPR_REGION domain-containing protein</fullName>
    </submittedName>
</protein>
<keyword evidence="6" id="KW-1185">Reference proteome</keyword>